<dbReference type="Pfam" id="PF00702">
    <property type="entry name" value="Hydrolase"/>
    <property type="match status" value="1"/>
</dbReference>
<dbReference type="SFLD" id="SFLDG01129">
    <property type="entry name" value="C1.5:_HAD__Beta-PGM__Phosphata"/>
    <property type="match status" value="1"/>
</dbReference>
<reference evidence="1 2" key="1">
    <citation type="journal article" date="2019" name="Int. J. Syst. Evol. Microbiol.">
        <title>The Global Catalogue of Microorganisms (GCM) 10K type strain sequencing project: providing services to taxonomists for standard genome sequencing and annotation.</title>
        <authorList>
            <consortium name="The Broad Institute Genomics Platform"/>
            <consortium name="The Broad Institute Genome Sequencing Center for Infectious Disease"/>
            <person name="Wu L."/>
            <person name="Ma J."/>
        </authorList>
    </citation>
    <scope>NUCLEOTIDE SEQUENCE [LARGE SCALE GENOMIC DNA]</scope>
    <source>
        <strain evidence="1 2">JCM 10696</strain>
    </source>
</reference>
<name>A0ABN1RW70_9ACTN</name>
<dbReference type="SFLD" id="SFLDG01135">
    <property type="entry name" value="C1.5.6:_HAD__Beta-PGM__Phospha"/>
    <property type="match status" value="1"/>
</dbReference>
<dbReference type="InterPro" id="IPR036412">
    <property type="entry name" value="HAD-like_sf"/>
</dbReference>
<dbReference type="EMBL" id="BAAAHH010000040">
    <property type="protein sequence ID" value="GAA0965932.1"/>
    <property type="molecule type" value="Genomic_DNA"/>
</dbReference>
<dbReference type="PANTHER" id="PTHR43481">
    <property type="entry name" value="FRUCTOSE-1-PHOSPHATE PHOSPHATASE"/>
    <property type="match status" value="1"/>
</dbReference>
<gene>
    <name evidence="1" type="ORF">GCM10009550_67220</name>
</gene>
<dbReference type="CDD" id="cd07505">
    <property type="entry name" value="HAD_BPGM-like"/>
    <property type="match status" value="1"/>
</dbReference>
<organism evidence="1 2">
    <name type="scientific">Actinocorallia libanotica</name>
    <dbReference type="NCBI Taxonomy" id="46162"/>
    <lineage>
        <taxon>Bacteria</taxon>
        <taxon>Bacillati</taxon>
        <taxon>Actinomycetota</taxon>
        <taxon>Actinomycetes</taxon>
        <taxon>Streptosporangiales</taxon>
        <taxon>Thermomonosporaceae</taxon>
        <taxon>Actinocorallia</taxon>
    </lineage>
</organism>
<dbReference type="NCBIfam" id="TIGR01509">
    <property type="entry name" value="HAD-SF-IA-v3"/>
    <property type="match status" value="1"/>
</dbReference>
<proteinExistence type="predicted"/>
<dbReference type="SFLD" id="SFLDS00003">
    <property type="entry name" value="Haloacid_Dehalogenase"/>
    <property type="match status" value="1"/>
</dbReference>
<evidence type="ECO:0000313" key="2">
    <source>
        <dbReference type="Proteomes" id="UP001500665"/>
    </source>
</evidence>
<keyword evidence="2" id="KW-1185">Reference proteome</keyword>
<dbReference type="Gene3D" id="3.40.50.1000">
    <property type="entry name" value="HAD superfamily/HAD-like"/>
    <property type="match status" value="1"/>
</dbReference>
<sequence>MSLQAILFDLDGTLINSEPVWLEVEHEVMRWLGGPWDVEHQNAVVGGALWSTVDYMLALAGSRVPREEVAERLLGLMAERLPTDLVVMPGAGELLAEAAEADVPIALVTSTVRSLADVAIDALGRHHFALTVAGDEVDHTKPHPEPYLKAARLLGADPARCVALEDSLTGVRAAEAAGCAVVAIPCVVPIEHAPTRTVLPSMEGLTVERLRSLVVRP</sequence>
<protein>
    <submittedName>
        <fullName evidence="1">HAD family phosphatase</fullName>
    </submittedName>
</protein>
<dbReference type="RefSeq" id="WP_344245795.1">
    <property type="nucleotide sequence ID" value="NZ_BAAAHH010000040.1"/>
</dbReference>
<dbReference type="InterPro" id="IPR051806">
    <property type="entry name" value="HAD-like_SPP"/>
</dbReference>
<accession>A0ABN1RW70</accession>
<dbReference type="InterPro" id="IPR006439">
    <property type="entry name" value="HAD-SF_hydro_IA"/>
</dbReference>
<dbReference type="InterPro" id="IPR023214">
    <property type="entry name" value="HAD_sf"/>
</dbReference>
<dbReference type="Proteomes" id="UP001500665">
    <property type="component" value="Unassembled WGS sequence"/>
</dbReference>
<dbReference type="SUPFAM" id="SSF56784">
    <property type="entry name" value="HAD-like"/>
    <property type="match status" value="1"/>
</dbReference>
<evidence type="ECO:0000313" key="1">
    <source>
        <dbReference type="EMBL" id="GAA0965932.1"/>
    </source>
</evidence>
<comment type="caution">
    <text evidence="1">The sequence shown here is derived from an EMBL/GenBank/DDBJ whole genome shotgun (WGS) entry which is preliminary data.</text>
</comment>
<dbReference type="InterPro" id="IPR023198">
    <property type="entry name" value="PGP-like_dom2"/>
</dbReference>
<dbReference type="Gene3D" id="1.10.150.240">
    <property type="entry name" value="Putative phosphatase, domain 2"/>
    <property type="match status" value="1"/>
</dbReference>
<dbReference type="PRINTS" id="PR00413">
    <property type="entry name" value="HADHALOGNASE"/>
</dbReference>
<dbReference type="PANTHER" id="PTHR43481:SF4">
    <property type="entry name" value="GLYCEROL-1-PHOSPHATE PHOSPHOHYDROLASE 1-RELATED"/>
    <property type="match status" value="1"/>
</dbReference>